<dbReference type="Proteomes" id="UP000005711">
    <property type="component" value="Unassembled WGS sequence"/>
</dbReference>
<organism evidence="5 6">
    <name type="scientific">Peptoniphilus lacrimalis 315-B</name>
    <dbReference type="NCBI Taxonomy" id="596330"/>
    <lineage>
        <taxon>Bacteria</taxon>
        <taxon>Bacillati</taxon>
        <taxon>Bacillota</taxon>
        <taxon>Tissierellia</taxon>
        <taxon>Tissierellales</taxon>
        <taxon>Peptoniphilaceae</taxon>
        <taxon>Peptoniphilus</taxon>
    </lineage>
</organism>
<dbReference type="SUPFAM" id="SSF47413">
    <property type="entry name" value="lambda repressor-like DNA-binding domains"/>
    <property type="match status" value="1"/>
</dbReference>
<dbReference type="PANTHER" id="PTHR30146">
    <property type="entry name" value="LACI-RELATED TRANSCRIPTIONAL REPRESSOR"/>
    <property type="match status" value="1"/>
</dbReference>
<comment type="caution">
    <text evidence="5">The sequence shown here is derived from an EMBL/GenBank/DDBJ whole genome shotgun (WGS) entry which is preliminary data.</text>
</comment>
<dbReference type="Pfam" id="PF00356">
    <property type="entry name" value="LacI"/>
    <property type="match status" value="1"/>
</dbReference>
<dbReference type="Pfam" id="PF13377">
    <property type="entry name" value="Peripla_BP_3"/>
    <property type="match status" value="1"/>
</dbReference>
<dbReference type="InterPro" id="IPR028082">
    <property type="entry name" value="Peripla_BP_I"/>
</dbReference>
<dbReference type="Gene3D" id="3.40.50.2300">
    <property type="match status" value="2"/>
</dbReference>
<dbReference type="CDD" id="cd01392">
    <property type="entry name" value="HTH_LacI"/>
    <property type="match status" value="1"/>
</dbReference>
<dbReference type="PROSITE" id="PS50932">
    <property type="entry name" value="HTH_LACI_2"/>
    <property type="match status" value="1"/>
</dbReference>
<dbReference type="SUPFAM" id="SSF53822">
    <property type="entry name" value="Periplasmic binding protein-like I"/>
    <property type="match status" value="1"/>
</dbReference>
<dbReference type="eggNOG" id="COG1609">
    <property type="taxonomic scope" value="Bacteria"/>
</dbReference>
<dbReference type="Gene3D" id="1.10.260.40">
    <property type="entry name" value="lambda repressor-like DNA-binding domains"/>
    <property type="match status" value="1"/>
</dbReference>
<dbReference type="CDD" id="cd06267">
    <property type="entry name" value="PBP1_LacI_sugar_binding-like"/>
    <property type="match status" value="1"/>
</dbReference>
<gene>
    <name evidence="5" type="ORF">HMPREF0628_0971</name>
</gene>
<evidence type="ECO:0000256" key="1">
    <source>
        <dbReference type="ARBA" id="ARBA00023015"/>
    </source>
</evidence>
<keyword evidence="6" id="KW-1185">Reference proteome</keyword>
<evidence type="ECO:0000259" key="4">
    <source>
        <dbReference type="PROSITE" id="PS50932"/>
    </source>
</evidence>
<dbReference type="GO" id="GO:0000976">
    <property type="term" value="F:transcription cis-regulatory region binding"/>
    <property type="evidence" value="ECO:0007669"/>
    <property type="project" value="TreeGrafter"/>
</dbReference>
<keyword evidence="3" id="KW-0804">Transcription</keyword>
<dbReference type="RefSeq" id="WP_004826419.1">
    <property type="nucleotide sequence ID" value="NZ_ADDO01000069.1"/>
</dbReference>
<reference evidence="5 6" key="1">
    <citation type="submission" date="2009-12" db="EMBL/GenBank/DDBJ databases">
        <title>Genome Sequence of Peptoniphilus lacrimalis 315-B.</title>
        <authorList>
            <person name="Durkin A.S."/>
            <person name="Madupu R."/>
            <person name="Torralba M."/>
            <person name="Methe B."/>
            <person name="Sutton G."/>
            <person name="Strausberg R.L."/>
            <person name="Nelson K.E."/>
        </authorList>
    </citation>
    <scope>NUCLEOTIDE SEQUENCE [LARGE SCALE GENOMIC DNA]</scope>
    <source>
        <strain evidence="5 6">315-B</strain>
    </source>
</reference>
<accession>D1VW06</accession>
<evidence type="ECO:0000256" key="3">
    <source>
        <dbReference type="ARBA" id="ARBA00023163"/>
    </source>
</evidence>
<sequence length="351" mass="39751">MKSNKKRPTLIDVAKLAGVSTSSASMILNNKKGVSFQEDTKENVFKAAEQLGYKVKTQKDRQTLLEGGRLIIISANFNKLLSLSVAHYICKLASKDNYQVLIFNNCANKEKEEELLEIIREHRVMGVIYSAYPLNIEVAKAINEQIPTVILNNFDYEDSFDSIDTNDQIAASTIVKSLVEKGHKNIAYVYTTYKYPSLTKLKAIKGAKKEADLHEHVKLSFYKKDVELESDLDPYIIEYQTGYHLALSILKKEPNIDSFIGSSDFLACGIVDACKELDYINERKIPVASFGNSFLAYLKSYSLTSVDYSIDKLAMSAYNLLTTKIREPLINKGVIRIKYNPQLIEKNKYFD</sequence>
<dbReference type="EMBL" id="ADDO01000069">
    <property type="protein sequence ID" value="EFA89292.1"/>
    <property type="molecule type" value="Genomic_DNA"/>
</dbReference>
<dbReference type="InterPro" id="IPR000843">
    <property type="entry name" value="HTH_LacI"/>
</dbReference>
<name>D1VW06_9FIRM</name>
<dbReference type="AlphaFoldDB" id="D1VW06"/>
<keyword evidence="2" id="KW-0238">DNA-binding</keyword>
<protein>
    <submittedName>
        <fullName evidence="5">Transcriptional regulator, LacI family</fullName>
    </submittedName>
</protein>
<dbReference type="InterPro" id="IPR046335">
    <property type="entry name" value="LacI/GalR-like_sensor"/>
</dbReference>
<keyword evidence="1" id="KW-0805">Transcription regulation</keyword>
<proteinExistence type="predicted"/>
<dbReference type="PROSITE" id="PS00356">
    <property type="entry name" value="HTH_LACI_1"/>
    <property type="match status" value="1"/>
</dbReference>
<feature type="domain" description="HTH lacI-type" evidence="4">
    <location>
        <begin position="8"/>
        <end position="54"/>
    </location>
</feature>
<dbReference type="PANTHER" id="PTHR30146:SF109">
    <property type="entry name" value="HTH-TYPE TRANSCRIPTIONAL REGULATOR GALS"/>
    <property type="match status" value="1"/>
</dbReference>
<evidence type="ECO:0000256" key="2">
    <source>
        <dbReference type="ARBA" id="ARBA00023125"/>
    </source>
</evidence>
<evidence type="ECO:0000313" key="5">
    <source>
        <dbReference type="EMBL" id="EFA89292.1"/>
    </source>
</evidence>
<evidence type="ECO:0000313" key="6">
    <source>
        <dbReference type="Proteomes" id="UP000005711"/>
    </source>
</evidence>
<dbReference type="InterPro" id="IPR010982">
    <property type="entry name" value="Lambda_DNA-bd_dom_sf"/>
</dbReference>
<dbReference type="GO" id="GO:0003700">
    <property type="term" value="F:DNA-binding transcription factor activity"/>
    <property type="evidence" value="ECO:0007669"/>
    <property type="project" value="TreeGrafter"/>
</dbReference>
<dbReference type="SMART" id="SM00354">
    <property type="entry name" value="HTH_LACI"/>
    <property type="match status" value="1"/>
</dbReference>